<name>A0ACC0N0T3_RHOML</name>
<protein>
    <submittedName>
        <fullName evidence="1">Uncharacterized protein</fullName>
    </submittedName>
</protein>
<proteinExistence type="predicted"/>
<dbReference type="EMBL" id="CM046394">
    <property type="protein sequence ID" value="KAI8546444.1"/>
    <property type="molecule type" value="Genomic_DNA"/>
</dbReference>
<sequence>MYLMQQVKKFVPSSIQEMKNTEGNTAAAVVFIETHNEIIKEGKRWLKDLAGSCYVVSGLIASVMFASAITVPGDYGDNGMPNFRKNLIS</sequence>
<keyword evidence="2" id="KW-1185">Reference proteome</keyword>
<evidence type="ECO:0000313" key="2">
    <source>
        <dbReference type="Proteomes" id="UP001062846"/>
    </source>
</evidence>
<reference evidence="1" key="1">
    <citation type="submission" date="2022-02" db="EMBL/GenBank/DDBJ databases">
        <title>Plant Genome Project.</title>
        <authorList>
            <person name="Zhang R.-G."/>
        </authorList>
    </citation>
    <scope>NUCLEOTIDE SEQUENCE</scope>
    <source>
        <strain evidence="1">AT1</strain>
    </source>
</reference>
<evidence type="ECO:0000313" key="1">
    <source>
        <dbReference type="EMBL" id="KAI8546444.1"/>
    </source>
</evidence>
<gene>
    <name evidence="1" type="ORF">RHMOL_Rhmol07G0118000</name>
</gene>
<comment type="caution">
    <text evidence="1">The sequence shown here is derived from an EMBL/GenBank/DDBJ whole genome shotgun (WGS) entry which is preliminary data.</text>
</comment>
<organism evidence="1 2">
    <name type="scientific">Rhododendron molle</name>
    <name type="common">Chinese azalea</name>
    <name type="synonym">Azalea mollis</name>
    <dbReference type="NCBI Taxonomy" id="49168"/>
    <lineage>
        <taxon>Eukaryota</taxon>
        <taxon>Viridiplantae</taxon>
        <taxon>Streptophyta</taxon>
        <taxon>Embryophyta</taxon>
        <taxon>Tracheophyta</taxon>
        <taxon>Spermatophyta</taxon>
        <taxon>Magnoliopsida</taxon>
        <taxon>eudicotyledons</taxon>
        <taxon>Gunneridae</taxon>
        <taxon>Pentapetalae</taxon>
        <taxon>asterids</taxon>
        <taxon>Ericales</taxon>
        <taxon>Ericaceae</taxon>
        <taxon>Ericoideae</taxon>
        <taxon>Rhodoreae</taxon>
        <taxon>Rhododendron</taxon>
    </lineage>
</organism>
<accession>A0ACC0N0T3</accession>
<dbReference type="Proteomes" id="UP001062846">
    <property type="component" value="Chromosome 7"/>
</dbReference>